<accession>A0A835ESX2</accession>
<gene>
    <name evidence="2" type="ORF">HU200_027939</name>
</gene>
<name>A0A835ESX2_9POAL</name>
<organism evidence="2 3">
    <name type="scientific">Digitaria exilis</name>
    <dbReference type="NCBI Taxonomy" id="1010633"/>
    <lineage>
        <taxon>Eukaryota</taxon>
        <taxon>Viridiplantae</taxon>
        <taxon>Streptophyta</taxon>
        <taxon>Embryophyta</taxon>
        <taxon>Tracheophyta</taxon>
        <taxon>Spermatophyta</taxon>
        <taxon>Magnoliopsida</taxon>
        <taxon>Liliopsida</taxon>
        <taxon>Poales</taxon>
        <taxon>Poaceae</taxon>
        <taxon>PACMAD clade</taxon>
        <taxon>Panicoideae</taxon>
        <taxon>Panicodae</taxon>
        <taxon>Paniceae</taxon>
        <taxon>Anthephorinae</taxon>
        <taxon>Digitaria</taxon>
    </lineage>
</organism>
<dbReference type="Gene3D" id="3.40.50.300">
    <property type="entry name" value="P-loop containing nucleotide triphosphate hydrolases"/>
    <property type="match status" value="1"/>
</dbReference>
<protein>
    <recommendedName>
        <fullName evidence="1">NB-ARC domain-containing protein</fullName>
    </recommendedName>
</protein>
<feature type="domain" description="NB-ARC" evidence="1">
    <location>
        <begin position="172"/>
        <end position="332"/>
    </location>
</feature>
<proteinExistence type="predicted"/>
<dbReference type="PANTHER" id="PTHR33377:SF50">
    <property type="entry name" value="NB-ARC DOMAIN-CONTAINING PROTEIN"/>
    <property type="match status" value="1"/>
</dbReference>
<dbReference type="PANTHER" id="PTHR33377">
    <property type="entry name" value="OS10G0134700 PROTEIN-RELATED"/>
    <property type="match status" value="1"/>
</dbReference>
<dbReference type="GO" id="GO:0043531">
    <property type="term" value="F:ADP binding"/>
    <property type="evidence" value="ECO:0007669"/>
    <property type="project" value="InterPro"/>
</dbReference>
<comment type="caution">
    <text evidence="2">The sequence shown here is derived from an EMBL/GenBank/DDBJ whole genome shotgun (WGS) entry which is preliminary data.</text>
</comment>
<evidence type="ECO:0000313" key="2">
    <source>
        <dbReference type="EMBL" id="KAF8713954.1"/>
    </source>
</evidence>
<dbReference type="InterPro" id="IPR027417">
    <property type="entry name" value="P-loop_NTPase"/>
</dbReference>
<dbReference type="InterPro" id="IPR002182">
    <property type="entry name" value="NB-ARC"/>
</dbReference>
<dbReference type="Pfam" id="PF00931">
    <property type="entry name" value="NB-ARC"/>
    <property type="match status" value="1"/>
</dbReference>
<evidence type="ECO:0000259" key="1">
    <source>
        <dbReference type="Pfam" id="PF00931"/>
    </source>
</evidence>
<reference evidence="2" key="1">
    <citation type="submission" date="2020-07" db="EMBL/GenBank/DDBJ databases">
        <title>Genome sequence and genetic diversity analysis of an under-domesticated orphan crop, white fonio (Digitaria exilis).</title>
        <authorList>
            <person name="Bennetzen J.L."/>
            <person name="Chen S."/>
            <person name="Ma X."/>
            <person name="Wang X."/>
            <person name="Yssel A.E.J."/>
            <person name="Chaluvadi S.R."/>
            <person name="Johnson M."/>
            <person name="Gangashetty P."/>
            <person name="Hamidou F."/>
            <person name="Sanogo M.D."/>
            <person name="Zwaenepoel A."/>
            <person name="Wallace J."/>
            <person name="Van De Peer Y."/>
            <person name="Van Deynze A."/>
        </authorList>
    </citation>
    <scope>NUCLEOTIDE SEQUENCE</scope>
    <source>
        <tissue evidence="2">Leaves</tissue>
    </source>
</reference>
<keyword evidence="3" id="KW-1185">Reference proteome</keyword>
<dbReference type="AlphaFoldDB" id="A0A835ESX2"/>
<dbReference type="Proteomes" id="UP000636709">
    <property type="component" value="Unassembled WGS sequence"/>
</dbReference>
<dbReference type="OrthoDB" id="679455at2759"/>
<dbReference type="EMBL" id="JACEFO010001739">
    <property type="protein sequence ID" value="KAF8713954.1"/>
    <property type="molecule type" value="Genomic_DNA"/>
</dbReference>
<dbReference type="SUPFAM" id="SSF52540">
    <property type="entry name" value="P-loop containing nucleoside triphosphate hydrolases"/>
    <property type="match status" value="1"/>
</dbReference>
<sequence length="413" mass="47177">MEAIIAAIVAEMTHRSISYAIHKYLEMKGPTVEEKGLQDLQRLLLRTDVIVKEAEGGLITNRAMVHQLNIMRKEMYRGHFTMDSLRCQASDARGQDVVGHSFTLSKFNHAKRCIFSTNGSHRNDELLQVIQNLKNVIADAKEFIVFLKNYPPLYRQPYDMHLSIGNCMFGRQMEVERIMDFLMQEDHPSLSSVGILPIIGPGYVGKSTLVAHVYSDERVRNHFSRIVMINGDEIKYGGLNTLSDRGVIAHQSNAMGKNDRLLTIIEFSRNVDEVVWNSFYTSAGRALLGSGSKMIITSRSNTIVKFGTTQAVVLNFLPREAYWYFFKILTFESVDSNDNQKLERIAMEMARSMNGSFMGANMNSHVLRKKIVVEHWCMVLEGIKKYIQRNISLFGENPYNLVYKKVNLHFLES</sequence>
<evidence type="ECO:0000313" key="3">
    <source>
        <dbReference type="Proteomes" id="UP000636709"/>
    </source>
</evidence>